<proteinExistence type="predicted"/>
<gene>
    <name evidence="2" type="ORF">E8M12_06065</name>
</gene>
<comment type="caution">
    <text evidence="2">The sequence shown here is derived from an EMBL/GenBank/DDBJ whole genome shotgun (WGS) entry which is preliminary data.</text>
</comment>
<accession>A0A4U1B6U2</accession>
<organism evidence="2 3">
    <name type="scientific">Thalassotalea mangrovi</name>
    <dbReference type="NCBI Taxonomy" id="2572245"/>
    <lineage>
        <taxon>Bacteria</taxon>
        <taxon>Pseudomonadati</taxon>
        <taxon>Pseudomonadota</taxon>
        <taxon>Gammaproteobacteria</taxon>
        <taxon>Alteromonadales</taxon>
        <taxon>Colwelliaceae</taxon>
        <taxon>Thalassotalea</taxon>
    </lineage>
</organism>
<dbReference type="OrthoDB" id="1122871at2"/>
<sequence>MKQLMRLVLTLFVISGSFTSVALHAEENENSNIAEFWVMVPKAGMESKFQEALKGHIEHRQEKEDPRMWNTYRPVLGDGLNKYYIRTCCVSWAKLDDYREWSNKNNMGQHFQEKVGQYVESYEHYFAEVDMDNGHWPDDSSKFVYFGVTDFHAKFGMYASVQQGKKMLSDHAKEMKWPYYWSWSRRIGGEGGLSLVIPYSNYAEMAPPKETFYEALSKHLGGEDKAREMFQNWDNNFESATYQIYALDKNLSMQAK</sequence>
<dbReference type="EMBL" id="SWDB01000010">
    <property type="protein sequence ID" value="TKB46188.1"/>
    <property type="molecule type" value="Genomic_DNA"/>
</dbReference>
<evidence type="ECO:0000313" key="2">
    <source>
        <dbReference type="EMBL" id="TKB46188.1"/>
    </source>
</evidence>
<evidence type="ECO:0000256" key="1">
    <source>
        <dbReference type="SAM" id="SignalP"/>
    </source>
</evidence>
<reference evidence="2 3" key="1">
    <citation type="submission" date="2019-04" db="EMBL/GenBank/DDBJ databases">
        <title>Thalassotalea guangxiensis sp. nov., isolated from sediment of the coastal wetland.</title>
        <authorList>
            <person name="Zheng S."/>
            <person name="Zhang D."/>
        </authorList>
    </citation>
    <scope>NUCLEOTIDE SEQUENCE [LARGE SCALE GENOMIC DNA]</scope>
    <source>
        <strain evidence="2 3">ZS-4</strain>
    </source>
</reference>
<keyword evidence="3" id="KW-1185">Reference proteome</keyword>
<feature type="signal peptide" evidence="1">
    <location>
        <begin position="1"/>
        <end position="25"/>
    </location>
</feature>
<dbReference type="Proteomes" id="UP000307999">
    <property type="component" value="Unassembled WGS sequence"/>
</dbReference>
<name>A0A4U1B6U2_9GAMM</name>
<protein>
    <submittedName>
        <fullName evidence="2">Uncharacterized protein</fullName>
    </submittedName>
</protein>
<dbReference type="AlphaFoldDB" id="A0A4U1B6U2"/>
<evidence type="ECO:0000313" key="3">
    <source>
        <dbReference type="Proteomes" id="UP000307999"/>
    </source>
</evidence>
<dbReference type="RefSeq" id="WP_136735196.1">
    <property type="nucleotide sequence ID" value="NZ_SWDB01000010.1"/>
</dbReference>
<keyword evidence="1" id="KW-0732">Signal</keyword>
<feature type="chain" id="PRO_5020896234" evidence="1">
    <location>
        <begin position="26"/>
        <end position="256"/>
    </location>
</feature>